<dbReference type="GO" id="GO:0004386">
    <property type="term" value="F:helicase activity"/>
    <property type="evidence" value="ECO:0007669"/>
    <property type="project" value="UniProtKB-KW"/>
</dbReference>
<evidence type="ECO:0000259" key="2">
    <source>
        <dbReference type="PROSITE" id="PS51192"/>
    </source>
</evidence>
<dbReference type="Proteomes" id="UP000653644">
    <property type="component" value="Unassembled WGS sequence"/>
</dbReference>
<feature type="compositionally biased region" description="Acidic residues" evidence="1">
    <location>
        <begin position="503"/>
        <end position="519"/>
    </location>
</feature>
<dbReference type="InterPro" id="IPR014001">
    <property type="entry name" value="Helicase_ATP-bd"/>
</dbReference>
<dbReference type="SMART" id="SM00490">
    <property type="entry name" value="HELICc"/>
    <property type="match status" value="1"/>
</dbReference>
<protein>
    <submittedName>
        <fullName evidence="3">Helicase</fullName>
    </submittedName>
</protein>
<keyword evidence="3" id="KW-0347">Helicase</keyword>
<keyword evidence="3" id="KW-0067">ATP-binding</keyword>
<dbReference type="EMBL" id="BMVN01000113">
    <property type="protein sequence ID" value="GHA76526.1"/>
    <property type="molecule type" value="Genomic_DNA"/>
</dbReference>
<evidence type="ECO:0000313" key="4">
    <source>
        <dbReference type="Proteomes" id="UP000653644"/>
    </source>
</evidence>
<dbReference type="InterPro" id="IPR006935">
    <property type="entry name" value="Helicase/UvrB_N"/>
</dbReference>
<keyword evidence="3" id="KW-0547">Nucleotide-binding</keyword>
<dbReference type="InterPro" id="IPR005114">
    <property type="entry name" value="Helicase_assoc"/>
</dbReference>
<dbReference type="SUPFAM" id="SSF52540">
    <property type="entry name" value="P-loop containing nucleoside triphosphate hydrolases"/>
    <property type="match status" value="1"/>
</dbReference>
<proteinExistence type="predicted"/>
<dbReference type="Gene3D" id="3.40.50.300">
    <property type="entry name" value="P-loop containing nucleotide triphosphate hydrolases"/>
    <property type="match status" value="2"/>
</dbReference>
<keyword evidence="4" id="KW-1185">Reference proteome</keyword>
<organism evidence="3 4">
    <name type="scientific">Streptomyces canarius</name>
    <dbReference type="NCBI Taxonomy" id="285453"/>
    <lineage>
        <taxon>Bacteria</taxon>
        <taxon>Bacillati</taxon>
        <taxon>Actinomycetota</taxon>
        <taxon>Actinomycetes</taxon>
        <taxon>Kitasatosporales</taxon>
        <taxon>Streptomycetaceae</taxon>
        <taxon>Streptomyces</taxon>
    </lineage>
</organism>
<dbReference type="Pfam" id="PF00271">
    <property type="entry name" value="Helicase_C"/>
    <property type="match status" value="1"/>
</dbReference>
<dbReference type="PROSITE" id="PS51192">
    <property type="entry name" value="HELICASE_ATP_BIND_1"/>
    <property type="match status" value="1"/>
</dbReference>
<dbReference type="PANTHER" id="PTHR47396">
    <property type="entry name" value="TYPE I RESTRICTION ENZYME ECOKI R PROTEIN"/>
    <property type="match status" value="1"/>
</dbReference>
<dbReference type="SMART" id="SM00487">
    <property type="entry name" value="DEXDc"/>
    <property type="match status" value="1"/>
</dbReference>
<dbReference type="InterPro" id="IPR001650">
    <property type="entry name" value="Helicase_C-like"/>
</dbReference>
<dbReference type="InterPro" id="IPR027417">
    <property type="entry name" value="P-loop_NTPase"/>
</dbReference>
<dbReference type="Pfam" id="PF03457">
    <property type="entry name" value="HA"/>
    <property type="match status" value="3"/>
</dbReference>
<sequence length="871" mass="94418">MSPIELRPHQAEAVDAVVNHLQDPPGGCIPLEGLRTQVIAATGSGKTLIAVESARRLSVRRVLVLVPTRDLLTQMAGAWRRGGRRGAMVGVCDLRPEESDGIPCTTDPDELLSWVQDLEQVTVFATYAAVGLGKLQRAHEAGLPVWDLMIVDEAHRTSGDGLKPWAAVHHQARIPAVRRLYMTATPRVWEAEGEQPRLVASMDEDSPVFGPVAYELKLSEAIRRGIVAPYQVVCVDIRDPGLYAAVAEEAAGSDRVRGARLAALQTGLLTAAARERLRRILTFHSRVSEAEAMARGVPLVAARLAEDDPETFPPAERVWSDWLHGDHAPGYRREVLDEFASDFIGGARSDIRAAVRVLSSVKVLGEGVDTAQCDAVAFCDARGSMVDIVQMVGRALRLSPGEGKLASLVVPVFLGPDEDADDLLTSDAYGTLAKVLGALRAHDADTIAALADPRQRSGRRTGDEDAQVPLSESVLGGGDDAGQAQDGEDQGVEDQGQDQGAEGQDEDGHDEDGDGEGAGDDVWVSQAAAGLLRFSSPRDAAMVAQFVRLRVIDPEKAYWRRGIAAATRWRRENGGGQLRLPYDYVMPEDESAGAAAGFPLGRWVADQRRYYNAGTLEASRVKQLEKLGMVWSHYDIAWEEGLTVARSWAAAHGHFLPPVNAVGDGGYPIGVWAKNRRAEARRAMENAERRAAGETVPVGAGELPESRLAALEAIDPGWCPLGWSVAWQRCFTLTRTHVRAGGALPETAGGLVVQGEDLGAWVAAQRQGWDKLTPAQQWLLGSTLGLETAGPEARPGKLTADGKWALNLRAARQYHDREGHLRPARKHIERLDVDGEAVDIKLGMFLDNTRRRADKLTPERRDALNQLGMRW</sequence>
<gene>
    <name evidence="3" type="ORF">GCM10010345_93100</name>
</gene>
<dbReference type="RefSeq" id="WP_189895198.1">
    <property type="nucleotide sequence ID" value="NZ_BMVN01000113.1"/>
</dbReference>
<comment type="caution">
    <text evidence="3">The sequence shown here is derived from an EMBL/GenBank/DDBJ whole genome shotgun (WGS) entry which is preliminary data.</text>
</comment>
<evidence type="ECO:0000256" key="1">
    <source>
        <dbReference type="SAM" id="MobiDB-lite"/>
    </source>
</evidence>
<dbReference type="Pfam" id="PF04851">
    <property type="entry name" value="ResIII"/>
    <property type="match status" value="1"/>
</dbReference>
<accession>A0ABQ3DCA3</accession>
<dbReference type="Gene3D" id="6.10.140.530">
    <property type="match status" value="2"/>
</dbReference>
<feature type="region of interest" description="Disordered" evidence="1">
    <location>
        <begin position="450"/>
        <end position="520"/>
    </location>
</feature>
<dbReference type="PANTHER" id="PTHR47396:SF1">
    <property type="entry name" value="ATP-DEPENDENT HELICASE IRC3-RELATED"/>
    <property type="match status" value="1"/>
</dbReference>
<keyword evidence="3" id="KW-0378">Hydrolase</keyword>
<evidence type="ECO:0000313" key="3">
    <source>
        <dbReference type="EMBL" id="GHA76526.1"/>
    </source>
</evidence>
<reference evidence="4" key="1">
    <citation type="journal article" date="2019" name="Int. J. Syst. Evol. Microbiol.">
        <title>The Global Catalogue of Microorganisms (GCM) 10K type strain sequencing project: providing services to taxonomists for standard genome sequencing and annotation.</title>
        <authorList>
            <consortium name="The Broad Institute Genomics Platform"/>
            <consortium name="The Broad Institute Genome Sequencing Center for Infectious Disease"/>
            <person name="Wu L."/>
            <person name="Ma J."/>
        </authorList>
    </citation>
    <scope>NUCLEOTIDE SEQUENCE [LARGE SCALE GENOMIC DNA]</scope>
    <source>
        <strain evidence="4">JCM 4733</strain>
    </source>
</reference>
<name>A0ABQ3DCA3_9ACTN</name>
<dbReference type="InterPro" id="IPR050742">
    <property type="entry name" value="Helicase_Restrict-Modif_Enz"/>
</dbReference>
<feature type="domain" description="Helicase ATP-binding" evidence="2">
    <location>
        <begin position="27"/>
        <end position="204"/>
    </location>
</feature>
<feature type="compositionally biased region" description="Acidic residues" evidence="1">
    <location>
        <begin position="486"/>
        <end position="496"/>
    </location>
</feature>
<dbReference type="CDD" id="cd18785">
    <property type="entry name" value="SF2_C"/>
    <property type="match status" value="1"/>
</dbReference>